<keyword evidence="6" id="KW-0547">Nucleotide-binding</keyword>
<evidence type="ECO:0000256" key="12">
    <source>
        <dbReference type="ARBA" id="ARBA00023136"/>
    </source>
</evidence>
<keyword evidence="18" id="KW-1185">Reference proteome</keyword>
<proteinExistence type="inferred from homology"/>
<evidence type="ECO:0000256" key="3">
    <source>
        <dbReference type="ARBA" id="ARBA00022064"/>
    </source>
</evidence>
<keyword evidence="5 16" id="KW-0812">Transmembrane</keyword>
<protein>
    <recommendedName>
        <fullName evidence="3">Seipin</fullName>
        <ecNumber evidence="14">2.7.1.127</ecNumber>
    </recommendedName>
</protein>
<evidence type="ECO:0000256" key="15">
    <source>
        <dbReference type="SAM" id="MobiDB-lite"/>
    </source>
</evidence>
<keyword evidence="8" id="KW-0256">Endoplasmic reticulum</keyword>
<dbReference type="InterPro" id="IPR038286">
    <property type="entry name" value="IPK_sf"/>
</dbReference>
<feature type="region of interest" description="Disordered" evidence="15">
    <location>
        <begin position="387"/>
        <end position="422"/>
    </location>
</feature>
<feature type="transmembrane region" description="Helical" evidence="16">
    <location>
        <begin position="40"/>
        <end position="61"/>
    </location>
</feature>
<dbReference type="GO" id="GO:0140042">
    <property type="term" value="P:lipid droplet formation"/>
    <property type="evidence" value="ECO:0007669"/>
    <property type="project" value="UniProtKB-ARBA"/>
</dbReference>
<dbReference type="PANTHER" id="PTHR21212:SF0">
    <property type="entry name" value="SEIPIN"/>
    <property type="match status" value="1"/>
</dbReference>
<evidence type="ECO:0000256" key="4">
    <source>
        <dbReference type="ARBA" id="ARBA00022679"/>
    </source>
</evidence>
<reference evidence="17" key="1">
    <citation type="submission" date="2022-11" db="EMBL/GenBank/DDBJ databases">
        <title>Chromosome-level genome of Pogonophryne albipinna.</title>
        <authorList>
            <person name="Jo E."/>
        </authorList>
    </citation>
    <scope>NUCLEOTIDE SEQUENCE</scope>
    <source>
        <strain evidence="17">SGF0006</strain>
        <tissue evidence="17">Muscle</tissue>
    </source>
</reference>
<dbReference type="FunFam" id="3.30.470.160:FF:000001">
    <property type="entry name" value="Kinase"/>
    <property type="match status" value="1"/>
</dbReference>
<dbReference type="SUPFAM" id="SSF56104">
    <property type="entry name" value="SAICAR synthase-like"/>
    <property type="match status" value="1"/>
</dbReference>
<dbReference type="EMBL" id="JAPTMU010000003">
    <property type="protein sequence ID" value="KAJ4945740.1"/>
    <property type="molecule type" value="Genomic_DNA"/>
</dbReference>
<dbReference type="InterPro" id="IPR005522">
    <property type="entry name" value="IPK"/>
</dbReference>
<evidence type="ECO:0000256" key="16">
    <source>
        <dbReference type="SAM" id="Phobius"/>
    </source>
</evidence>
<evidence type="ECO:0000256" key="10">
    <source>
        <dbReference type="ARBA" id="ARBA00022989"/>
    </source>
</evidence>
<evidence type="ECO:0000256" key="1">
    <source>
        <dbReference type="ARBA" id="ARBA00004477"/>
    </source>
</evidence>
<evidence type="ECO:0000313" key="18">
    <source>
        <dbReference type="Proteomes" id="UP001219934"/>
    </source>
</evidence>
<evidence type="ECO:0000256" key="2">
    <source>
        <dbReference type="ARBA" id="ARBA00007374"/>
    </source>
</evidence>
<feature type="region of interest" description="Disordered" evidence="15">
    <location>
        <begin position="518"/>
        <end position="544"/>
    </location>
</feature>
<evidence type="ECO:0000256" key="6">
    <source>
        <dbReference type="ARBA" id="ARBA00022741"/>
    </source>
</evidence>
<dbReference type="CDD" id="cd23995">
    <property type="entry name" value="Seipin_BSCL2_like"/>
    <property type="match status" value="1"/>
</dbReference>
<keyword evidence="4" id="KW-0808">Transferase</keyword>
<keyword evidence="10 16" id="KW-1133">Transmembrane helix</keyword>
<organism evidence="17 18">
    <name type="scientific">Pogonophryne albipinna</name>
    <dbReference type="NCBI Taxonomy" id="1090488"/>
    <lineage>
        <taxon>Eukaryota</taxon>
        <taxon>Metazoa</taxon>
        <taxon>Chordata</taxon>
        <taxon>Craniata</taxon>
        <taxon>Vertebrata</taxon>
        <taxon>Euteleostomi</taxon>
        <taxon>Actinopterygii</taxon>
        <taxon>Neopterygii</taxon>
        <taxon>Teleostei</taxon>
        <taxon>Neoteleostei</taxon>
        <taxon>Acanthomorphata</taxon>
        <taxon>Eupercaria</taxon>
        <taxon>Perciformes</taxon>
        <taxon>Notothenioidei</taxon>
        <taxon>Pogonophryne</taxon>
    </lineage>
</organism>
<evidence type="ECO:0000256" key="5">
    <source>
        <dbReference type="ARBA" id="ARBA00022692"/>
    </source>
</evidence>
<evidence type="ECO:0000256" key="14">
    <source>
        <dbReference type="ARBA" id="ARBA00066784"/>
    </source>
</evidence>
<dbReference type="GO" id="GO:0008440">
    <property type="term" value="F:inositol-1,4,5-trisphosphate 3-kinase activity"/>
    <property type="evidence" value="ECO:0007669"/>
    <property type="project" value="UniProtKB-EC"/>
</dbReference>
<feature type="region of interest" description="Disordered" evidence="15">
    <location>
        <begin position="464"/>
        <end position="502"/>
    </location>
</feature>
<comment type="subcellular location">
    <subcellularLocation>
        <location evidence="1">Endoplasmic reticulum membrane</location>
        <topology evidence="1">Multi-pass membrane protein</topology>
    </subcellularLocation>
</comment>
<dbReference type="EC" id="2.7.1.127" evidence="14"/>
<dbReference type="PANTHER" id="PTHR21212">
    <property type="entry name" value="BERNARDINELLI-SEIP CONGENITAL LIPODYSTROPHY 2 HOMOLOG BSCL2 PROTEIN"/>
    <property type="match status" value="1"/>
</dbReference>
<dbReference type="GO" id="GO:0032958">
    <property type="term" value="P:inositol phosphate biosynthetic process"/>
    <property type="evidence" value="ECO:0007669"/>
    <property type="project" value="InterPro"/>
</dbReference>
<comment type="caution">
    <text evidence="17">The sequence shown here is derived from an EMBL/GenBank/DDBJ whole genome shotgun (WGS) entry which is preliminary data.</text>
</comment>
<evidence type="ECO:0000313" key="17">
    <source>
        <dbReference type="EMBL" id="KAJ4945740.1"/>
    </source>
</evidence>
<keyword evidence="9" id="KW-0067">ATP-binding</keyword>
<keyword evidence="11" id="KW-0443">Lipid metabolism</keyword>
<dbReference type="InterPro" id="IPR009617">
    <property type="entry name" value="Seipin"/>
</dbReference>
<dbReference type="Gene3D" id="3.30.470.160">
    <property type="entry name" value="Inositol polyphosphate kinase"/>
    <property type="match status" value="1"/>
</dbReference>
<evidence type="ECO:0000256" key="13">
    <source>
        <dbReference type="ARBA" id="ARBA00051963"/>
    </source>
</evidence>
<evidence type="ECO:0000256" key="8">
    <source>
        <dbReference type="ARBA" id="ARBA00022824"/>
    </source>
</evidence>
<gene>
    <name evidence="17" type="ORF">JOQ06_023418</name>
</gene>
<evidence type="ECO:0000256" key="9">
    <source>
        <dbReference type="ARBA" id="ARBA00022840"/>
    </source>
</evidence>
<comment type="catalytic activity">
    <reaction evidence="13">
        <text>1D-myo-inositol 1,4,5-trisphosphate + ATP = 1D-myo-inositol 1,3,4,5-tetrakisphosphate + ADP + H(+)</text>
        <dbReference type="Rhea" id="RHEA:11020"/>
        <dbReference type="ChEBI" id="CHEBI:15378"/>
        <dbReference type="ChEBI" id="CHEBI:30616"/>
        <dbReference type="ChEBI" id="CHEBI:57895"/>
        <dbReference type="ChEBI" id="CHEBI:203600"/>
        <dbReference type="ChEBI" id="CHEBI:456216"/>
        <dbReference type="EC" id="2.7.1.127"/>
    </reaction>
    <physiologicalReaction direction="left-to-right" evidence="13">
        <dbReference type="Rhea" id="RHEA:11021"/>
    </physiologicalReaction>
</comment>
<keyword evidence="7" id="KW-0418">Kinase</keyword>
<dbReference type="GO" id="GO:0006629">
    <property type="term" value="P:lipid metabolic process"/>
    <property type="evidence" value="ECO:0007669"/>
    <property type="project" value="UniProtKB-KW"/>
</dbReference>
<feature type="compositionally biased region" description="Basic and acidic residues" evidence="15">
    <location>
        <begin position="464"/>
        <end position="477"/>
    </location>
</feature>
<dbReference type="GO" id="GO:0005789">
    <property type="term" value="C:endoplasmic reticulum membrane"/>
    <property type="evidence" value="ECO:0007669"/>
    <property type="project" value="UniProtKB-SubCell"/>
</dbReference>
<accession>A0AAD6FSS9</accession>
<dbReference type="Pfam" id="PF03770">
    <property type="entry name" value="IPK"/>
    <property type="match status" value="1"/>
</dbReference>
<dbReference type="Proteomes" id="UP001219934">
    <property type="component" value="Unassembled WGS sequence"/>
</dbReference>
<sequence length="883" mass="100127">MGKKSDMRSGDGEPSAQMFGALLGLQDAVVTWMSRARQRVIQGFTVFSIVFLLLWISAFLYGSFYYSYMPMAAFSTPVHYHYRTDCESPASFLCSYPMANISLMRNKKHVLTFGQAYQMSLQLDMPDSPTNQELGMLMIKTTCFSGKGGQVASSARSARQLLSVSSSRFSMLRYRSELLRSLSTLLFLPAFLTGVSEQKQVLEVELFSDYMDDPYLPSVTAVIEILSNKVQIYSSQLNVHAHFTGIRYLLFNFPLLSALVGVSSNFVFLSLLFVLSYVKLLLKEDWAPVQLRTDGGRNINQEDHSNAAGGTAELVGPRITYVHGVVAHTYALTLDREMDVMTDDNYMEGMEMETENNPTMDTDFSSDKTYQHLTIREGTSSSCRRVKVRSRPRLQSTKSFPPYNQCIGGLGEDGDGDDELSQSSDVIREDRNEVCQGTERNIELIPRCARDEVKEQWRMRRKERVGGRSEVDTDGLERWSGNRRVEEKSECEDKEMEGGTNSEWQHCRGRNCSFEIEEVDEERKTSSEGENEGSGETQERRDGEAEELIGIKEESDEVFSEGEDVGSKRRAFRKSRSWKTYLTMMHWSLRRQGSWVQLAGHQGNFQLSEGGEVLKLYCEVEAKCLDSLMIDALRPFVPQYHGCVTRGEHCYIRLEDLLSGLRRPVIMDCKMGVRTYQEEEVAKTQTKATLRSDMYQKMVKVDPSAPSVEEHEQKAVTKSRYLQWRDTTSSTSTLGFRIEGVMMEDGSVQRDFRKILTLAKVTEAMLYFTRSQLDILKAYHSRLLALSEALKNSQFFRRHEVIGSSLLFVHDHSSKASVWMIDFGKTTSLPDRLELRHNIPWAEGSREDGYLIGLTSLIASLSQAISVASSQQEDSCGEEQSVA</sequence>
<dbReference type="AlphaFoldDB" id="A0AAD6FSS9"/>
<dbReference type="Pfam" id="PF06775">
    <property type="entry name" value="Seipin"/>
    <property type="match status" value="1"/>
</dbReference>
<evidence type="ECO:0000256" key="7">
    <source>
        <dbReference type="ARBA" id="ARBA00022777"/>
    </source>
</evidence>
<keyword evidence="12 16" id="KW-0472">Membrane</keyword>
<name>A0AAD6FSS9_9TELE</name>
<evidence type="ECO:0000256" key="11">
    <source>
        <dbReference type="ARBA" id="ARBA00023098"/>
    </source>
</evidence>
<comment type="similarity">
    <text evidence="2">Belongs to the inositol phosphokinase (IPK) family.</text>
</comment>
<dbReference type="GO" id="GO:0005524">
    <property type="term" value="F:ATP binding"/>
    <property type="evidence" value="ECO:0007669"/>
    <property type="project" value="UniProtKB-KW"/>
</dbReference>